<dbReference type="CDD" id="cd07033">
    <property type="entry name" value="TPP_PYR_DXS_TK_like"/>
    <property type="match status" value="1"/>
</dbReference>
<evidence type="ECO:0000256" key="6">
    <source>
        <dbReference type="ARBA" id="ARBA00022837"/>
    </source>
</evidence>
<dbReference type="RefSeq" id="WP_213362910.1">
    <property type="nucleotide sequence ID" value="NZ_BSFM01000001.1"/>
</dbReference>
<evidence type="ECO:0000256" key="7">
    <source>
        <dbReference type="ARBA" id="ARBA00022842"/>
    </source>
</evidence>
<evidence type="ECO:0000256" key="4">
    <source>
        <dbReference type="ARBA" id="ARBA00022679"/>
    </source>
</evidence>
<dbReference type="SUPFAM" id="SSF52922">
    <property type="entry name" value="TK C-terminal domain-like"/>
    <property type="match status" value="1"/>
</dbReference>
<accession>A0A9W6N940</accession>
<feature type="binding site" evidence="12">
    <location>
        <position position="355"/>
    </location>
    <ligand>
        <name>substrate</name>
    </ligand>
</feature>
<keyword evidence="4 16" id="KW-0808">Transferase</keyword>
<dbReference type="InterPro" id="IPR055152">
    <property type="entry name" value="Transketolase-like_C_2"/>
</dbReference>
<feature type="binding site" evidence="14">
    <location>
        <position position="156"/>
    </location>
    <ligand>
        <name>Mg(2+)</name>
        <dbReference type="ChEBI" id="CHEBI:18420"/>
    </ligand>
</feature>
<feature type="binding site" evidence="14">
    <location>
        <position position="188"/>
    </location>
    <ligand>
        <name>Mg(2+)</name>
        <dbReference type="ChEBI" id="CHEBI:18420"/>
    </ligand>
</feature>
<dbReference type="InterPro" id="IPR029061">
    <property type="entry name" value="THDP-binding"/>
</dbReference>
<evidence type="ECO:0000256" key="2">
    <source>
        <dbReference type="ARBA" id="ARBA00011738"/>
    </source>
</evidence>
<comment type="cofactor">
    <cofactor evidence="14">
        <name>Mg(2+)</name>
        <dbReference type="ChEBI" id="CHEBI:18420"/>
    </cofactor>
    <text evidence="14">Binds 1 Mg(2+) ion per subunit. Can also utilize other divalent metal cations, such as Ca(2+), Mn(2+) and Co(2+).</text>
</comment>
<comment type="similarity">
    <text evidence="1 16">Belongs to the transketolase family.</text>
</comment>
<feature type="binding site" evidence="13">
    <location>
        <position position="260"/>
    </location>
    <ligand>
        <name>thiamine diphosphate</name>
        <dbReference type="ChEBI" id="CHEBI:58937"/>
    </ligand>
</feature>
<dbReference type="Gene3D" id="3.40.50.970">
    <property type="match status" value="2"/>
</dbReference>
<evidence type="ECO:0000313" key="18">
    <source>
        <dbReference type="EMBL" id="GLK82198.1"/>
    </source>
</evidence>
<keyword evidence="7 14" id="KW-0460">Magnesium</keyword>
<feature type="binding site" evidence="13">
    <location>
        <position position="69"/>
    </location>
    <ligand>
        <name>thiamine diphosphate</name>
        <dbReference type="ChEBI" id="CHEBI:58937"/>
    </ligand>
</feature>
<evidence type="ECO:0000256" key="1">
    <source>
        <dbReference type="ARBA" id="ARBA00007131"/>
    </source>
</evidence>
<dbReference type="Gene3D" id="3.40.50.920">
    <property type="match status" value="1"/>
</dbReference>
<dbReference type="GO" id="GO:0005829">
    <property type="term" value="C:cytosol"/>
    <property type="evidence" value="ECO:0007669"/>
    <property type="project" value="TreeGrafter"/>
</dbReference>
<comment type="caution">
    <text evidence="18">The sequence shown here is derived from an EMBL/GenBank/DDBJ whole genome shotgun (WGS) entry which is preliminary data.</text>
</comment>
<evidence type="ECO:0000256" key="3">
    <source>
        <dbReference type="ARBA" id="ARBA00013152"/>
    </source>
</evidence>
<comment type="cofactor">
    <cofactor evidence="16">
        <name>Mg(2+)</name>
        <dbReference type="ChEBI" id="CHEBI:18420"/>
    </cofactor>
    <cofactor evidence="16">
        <name>Ca(2+)</name>
        <dbReference type="ChEBI" id="CHEBI:29108"/>
    </cofactor>
    <cofactor evidence="16">
        <name>Mn(2+)</name>
        <dbReference type="ChEBI" id="CHEBI:29035"/>
    </cofactor>
    <cofactor evidence="16">
        <name>Co(2+)</name>
        <dbReference type="ChEBI" id="CHEBI:48828"/>
    </cofactor>
    <text evidence="16">Binds 1 Mg(2+) ion per subunit. Can also utilize other divalent metal cations, such as Ca(2+), Mn(2+) and Co(2+).</text>
</comment>
<feature type="binding site" evidence="12">
    <location>
        <position position="260"/>
    </location>
    <ligand>
        <name>substrate</name>
    </ligand>
</feature>
<comment type="function">
    <text evidence="16">Catalyzes the transfer of a two-carbon ketol group from a ketose donor to an aldose acceptor, via a covalent intermediate with the cofactor thiamine pyrophosphate.</text>
</comment>
<evidence type="ECO:0000256" key="12">
    <source>
        <dbReference type="PIRSR" id="PIRSR605478-2"/>
    </source>
</evidence>
<dbReference type="InterPro" id="IPR009014">
    <property type="entry name" value="Transketo_C/PFOR_II"/>
</dbReference>
<evidence type="ECO:0000256" key="16">
    <source>
        <dbReference type="RuleBase" id="RU004996"/>
    </source>
</evidence>
<dbReference type="InterPro" id="IPR020826">
    <property type="entry name" value="Transketolase_BS"/>
</dbReference>
<feature type="binding site" evidence="12">
    <location>
        <position position="468"/>
    </location>
    <ligand>
        <name>substrate</name>
    </ligand>
</feature>
<dbReference type="PROSITE" id="PS00802">
    <property type="entry name" value="TRANSKETOLASE_2"/>
    <property type="match status" value="1"/>
</dbReference>
<dbReference type="InterPro" id="IPR005478">
    <property type="entry name" value="Transketolase_bac-like"/>
</dbReference>
<feature type="site" description="Important for catalytic activity" evidence="15">
    <location>
        <position position="260"/>
    </location>
</feature>
<comment type="cofactor">
    <cofactor evidence="13">
        <name>thiamine diphosphate</name>
        <dbReference type="ChEBI" id="CHEBI:58937"/>
    </cofactor>
    <text evidence="13">Binds 1 thiamine pyrophosphate per subunit. During the reaction, the substrate forms a covalent intermediate with the cofactor.</text>
</comment>
<feature type="binding site" evidence="12">
    <location>
        <position position="519"/>
    </location>
    <ligand>
        <name>substrate</name>
    </ligand>
</feature>
<dbReference type="InterPro" id="IPR005474">
    <property type="entry name" value="Transketolase_N"/>
</dbReference>
<feature type="domain" description="Transketolase-like pyrimidine-binding" evidence="17">
    <location>
        <begin position="352"/>
        <end position="524"/>
    </location>
</feature>
<dbReference type="FunFam" id="3.40.50.970:FF:000004">
    <property type="entry name" value="Transketolase"/>
    <property type="match status" value="1"/>
</dbReference>
<proteinExistence type="inferred from homology"/>
<evidence type="ECO:0000256" key="15">
    <source>
        <dbReference type="PIRSR" id="PIRSR605478-5"/>
    </source>
</evidence>
<evidence type="ECO:0000256" key="9">
    <source>
        <dbReference type="ARBA" id="ARBA00049473"/>
    </source>
</evidence>
<evidence type="ECO:0000256" key="11">
    <source>
        <dbReference type="PIRSR" id="PIRSR605478-1"/>
    </source>
</evidence>
<dbReference type="Proteomes" id="UP001143330">
    <property type="component" value="Unassembled WGS sequence"/>
</dbReference>
<dbReference type="InterPro" id="IPR049557">
    <property type="entry name" value="Transketolase_CS"/>
</dbReference>
<dbReference type="PANTHER" id="PTHR43522:SF2">
    <property type="entry name" value="TRANSKETOLASE 1-RELATED"/>
    <property type="match status" value="1"/>
</dbReference>
<feature type="active site" description="Proton donor" evidence="11">
    <location>
        <position position="410"/>
    </location>
</feature>
<feature type="binding site" evidence="12">
    <location>
        <position position="460"/>
    </location>
    <ligand>
        <name>substrate</name>
    </ligand>
</feature>
<dbReference type="NCBIfam" id="TIGR00232">
    <property type="entry name" value="tktlase_bact"/>
    <property type="match status" value="1"/>
</dbReference>
<organism evidence="18 19">
    <name type="scientific">Ancylobacter defluvii</name>
    <dbReference type="NCBI Taxonomy" id="1282440"/>
    <lineage>
        <taxon>Bacteria</taxon>
        <taxon>Pseudomonadati</taxon>
        <taxon>Pseudomonadota</taxon>
        <taxon>Alphaproteobacteria</taxon>
        <taxon>Hyphomicrobiales</taxon>
        <taxon>Xanthobacteraceae</taxon>
        <taxon>Ancylobacter</taxon>
    </lineage>
</organism>
<dbReference type="EC" id="2.2.1.1" evidence="3 10"/>
<keyword evidence="6 16" id="KW-0106">Calcium</keyword>
<protein>
    <recommendedName>
        <fullName evidence="3 10">Transketolase</fullName>
        <ecNumber evidence="3 10">2.2.1.1</ecNumber>
    </recommendedName>
</protein>
<dbReference type="GO" id="GO:0004802">
    <property type="term" value="F:transketolase activity"/>
    <property type="evidence" value="ECO:0007669"/>
    <property type="project" value="UniProtKB-UniRule"/>
</dbReference>
<name>A0A9W6N940_9HYPH</name>
<feature type="binding site" evidence="12">
    <location>
        <position position="382"/>
    </location>
    <ligand>
        <name>substrate</name>
    </ligand>
</feature>
<dbReference type="Pfam" id="PF00456">
    <property type="entry name" value="Transketolase_N"/>
    <property type="match status" value="1"/>
</dbReference>
<dbReference type="InterPro" id="IPR005475">
    <property type="entry name" value="Transketolase-like_Pyr-bd"/>
</dbReference>
<dbReference type="EMBL" id="BSFM01000001">
    <property type="protein sequence ID" value="GLK82198.1"/>
    <property type="molecule type" value="Genomic_DNA"/>
</dbReference>
<dbReference type="Pfam" id="PF22613">
    <property type="entry name" value="Transketolase_C_1"/>
    <property type="match status" value="1"/>
</dbReference>
<evidence type="ECO:0000256" key="14">
    <source>
        <dbReference type="PIRSR" id="PIRSR605478-4"/>
    </source>
</evidence>
<gene>
    <name evidence="18" type="ORF">GCM10017653_02670</name>
</gene>
<dbReference type="Pfam" id="PF02779">
    <property type="entry name" value="Transket_pyr"/>
    <property type="match status" value="1"/>
</dbReference>
<evidence type="ECO:0000259" key="17">
    <source>
        <dbReference type="SMART" id="SM00861"/>
    </source>
</evidence>
<reference evidence="18" key="1">
    <citation type="journal article" date="2014" name="Int. J. Syst. Evol. Microbiol.">
        <title>Complete genome sequence of Corynebacterium casei LMG S-19264T (=DSM 44701T), isolated from a smear-ripened cheese.</title>
        <authorList>
            <consortium name="US DOE Joint Genome Institute (JGI-PGF)"/>
            <person name="Walter F."/>
            <person name="Albersmeier A."/>
            <person name="Kalinowski J."/>
            <person name="Ruckert C."/>
        </authorList>
    </citation>
    <scope>NUCLEOTIDE SEQUENCE</scope>
    <source>
        <strain evidence="18">VKM B-2789</strain>
    </source>
</reference>
<feature type="binding site" evidence="13">
    <location>
        <position position="436"/>
    </location>
    <ligand>
        <name>thiamine diphosphate</name>
        <dbReference type="ChEBI" id="CHEBI:58937"/>
    </ligand>
</feature>
<feature type="binding site" evidence="14">
    <location>
        <position position="186"/>
    </location>
    <ligand>
        <name>Mg(2+)</name>
        <dbReference type="ChEBI" id="CHEBI:18420"/>
    </ligand>
</feature>
<comment type="subunit">
    <text evidence="2 16">Homodimer.</text>
</comment>
<keyword evidence="19" id="KW-1185">Reference proteome</keyword>
<evidence type="ECO:0000313" key="19">
    <source>
        <dbReference type="Proteomes" id="UP001143330"/>
    </source>
</evidence>
<feature type="binding site" evidence="12">
    <location>
        <position position="472"/>
    </location>
    <ligand>
        <name>substrate</name>
    </ligand>
</feature>
<dbReference type="GO" id="GO:0046872">
    <property type="term" value="F:metal ion binding"/>
    <property type="evidence" value="ECO:0007669"/>
    <property type="project" value="UniProtKB-KW"/>
</dbReference>
<dbReference type="SUPFAM" id="SSF52518">
    <property type="entry name" value="Thiamin diphosphate-binding fold (THDP-binding)"/>
    <property type="match status" value="2"/>
</dbReference>
<feature type="binding site" evidence="13">
    <location>
        <position position="157"/>
    </location>
    <ligand>
        <name>thiamine diphosphate</name>
        <dbReference type="ChEBI" id="CHEBI:58937"/>
    </ligand>
</feature>
<dbReference type="AlphaFoldDB" id="A0A9W6N940"/>
<dbReference type="PROSITE" id="PS00801">
    <property type="entry name" value="TRANSKETOLASE_1"/>
    <property type="match status" value="1"/>
</dbReference>
<evidence type="ECO:0000256" key="5">
    <source>
        <dbReference type="ARBA" id="ARBA00022723"/>
    </source>
</evidence>
<feature type="binding site" evidence="13">
    <location>
        <position position="186"/>
    </location>
    <ligand>
        <name>thiamine diphosphate</name>
        <dbReference type="ChEBI" id="CHEBI:58937"/>
    </ligand>
</feature>
<feature type="binding site" evidence="12">
    <location>
        <position position="29"/>
    </location>
    <ligand>
        <name>substrate</name>
    </ligand>
</feature>
<sequence>MPNREKHDRMANAIRFLAADAVQAANSGHPGMPMGMADVATVLFGKVLKFDPTDPHWPDRDRFILSAGHGSMLIYSLLYLTGYEGMSLDDIKNFRQLGSKTPGHPEYGHTVGVETTTGPLGQGLANSVGFALAERMLAAQFGGDLVDHHTYVIAGDGCLMEGISEEAIELAGRQKLNKLIVLWDDNHITIDGSTALSVATDQLARFEASGWNATRVDGHDPDAILAALERAKTSDKPTLIACRTTIGFGAPTKQGTNGVHGAPLGADELAAARTALGWEYPAFEVPTDVLDAWRLAGLRSRQAHKSWSERLKAADHELRGEFERRVRGELPSKFAEVNAAIVTRAHADKNPVATRKSSETVLEALTAALPEMVGGSADLTHSNNTKTKATSVYVEPPKYDGRYINYGIREHGMAAAMNGIALHGGFIPYAGTFLVFSDYCRPSIRLAALMGIRVVYVFTHDSIGVGEDGPTHQPVEQIAALRAIPNLTVFRPCDTVETAEAWKLALEHKTGPTVLALTRQNLPLMRTDPNTRCLTAKGAYEIVPASDNAQVSLFASGSEVSLCAAARDILEAEGIPTRVVSVPSFELFANQPEESRRQVVGTAPVKVAVEAAIRQGWDAVVGSDAAFVGMTGFGASGPAGKVFAHFGITAENVAATAKSRLKKS</sequence>
<dbReference type="InterPro" id="IPR033247">
    <property type="entry name" value="Transketolase_fam"/>
</dbReference>
<dbReference type="SMART" id="SM00861">
    <property type="entry name" value="Transket_pyr"/>
    <property type="match status" value="1"/>
</dbReference>
<keyword evidence="5 14" id="KW-0479">Metal-binding</keyword>
<evidence type="ECO:0000256" key="8">
    <source>
        <dbReference type="ARBA" id="ARBA00023052"/>
    </source>
</evidence>
<reference evidence="18" key="2">
    <citation type="submission" date="2023-01" db="EMBL/GenBank/DDBJ databases">
        <authorList>
            <person name="Sun Q."/>
            <person name="Evtushenko L."/>
        </authorList>
    </citation>
    <scope>NUCLEOTIDE SEQUENCE</scope>
    <source>
        <strain evidence="18">VKM B-2789</strain>
    </source>
</reference>
<dbReference type="GO" id="GO:0006098">
    <property type="term" value="P:pentose-phosphate shunt"/>
    <property type="evidence" value="ECO:0007669"/>
    <property type="project" value="TreeGrafter"/>
</dbReference>
<feature type="site" description="Important for catalytic activity" evidence="15">
    <location>
        <position position="29"/>
    </location>
</feature>
<dbReference type="PANTHER" id="PTHR43522">
    <property type="entry name" value="TRANSKETOLASE"/>
    <property type="match status" value="1"/>
</dbReference>
<feature type="binding site" evidence="13">
    <location>
        <begin position="118"/>
        <end position="120"/>
    </location>
    <ligand>
        <name>thiamine diphosphate</name>
        <dbReference type="ChEBI" id="CHEBI:58937"/>
    </ligand>
</feature>
<dbReference type="CDD" id="cd02012">
    <property type="entry name" value="TPP_TK"/>
    <property type="match status" value="1"/>
</dbReference>
<comment type="catalytic activity">
    <reaction evidence="9 16">
        <text>D-sedoheptulose 7-phosphate + D-glyceraldehyde 3-phosphate = aldehydo-D-ribose 5-phosphate + D-xylulose 5-phosphate</text>
        <dbReference type="Rhea" id="RHEA:10508"/>
        <dbReference type="ChEBI" id="CHEBI:57483"/>
        <dbReference type="ChEBI" id="CHEBI:57737"/>
        <dbReference type="ChEBI" id="CHEBI:58273"/>
        <dbReference type="ChEBI" id="CHEBI:59776"/>
        <dbReference type="EC" id="2.2.1.1"/>
    </reaction>
</comment>
<keyword evidence="8 13" id="KW-0786">Thiamine pyrophosphate</keyword>
<evidence type="ECO:0000256" key="13">
    <source>
        <dbReference type="PIRSR" id="PIRSR605478-3"/>
    </source>
</evidence>
<evidence type="ECO:0000256" key="10">
    <source>
        <dbReference type="NCBIfam" id="TIGR00232"/>
    </source>
</evidence>
<dbReference type="FunFam" id="3.40.50.970:FF:000003">
    <property type="entry name" value="Transketolase"/>
    <property type="match status" value="1"/>
</dbReference>